<accession>A0A978UVD8</accession>
<sequence>MATQEHTNNNGDYTSVSIEDNDDDEALANSMEARLYDDSPLSAKCCIFRIPDVFRRHNEKVYEPDVIAIGPFHHRKPSLQPMEIVKKWYLRTLLSRLNISMLGLVKGIKEFEKRARDCYQEPIDLDQNEFIEMLIIDGCFLVELFRKETISELRSMDDPIFNMACMHQFLYHDLLLLENQLPWFVLQYLFNMTMENDRKTLSLTELVLKFYQTYFSLINHTKSTPRLDEENLHIVDLIRNVLISSFPGVESDEMPEKPQLIPCITELMEAGVKFTKRSSDNLLDIVFTRYTSCFVILGSDFVSNFGQKSSYITNSNIMLEFYYDRLWIISVSNVVLKML</sequence>
<evidence type="ECO:0000256" key="1">
    <source>
        <dbReference type="SAM" id="MobiDB-lite"/>
    </source>
</evidence>
<comment type="caution">
    <text evidence="2">The sequence shown here is derived from an EMBL/GenBank/DDBJ whole genome shotgun (WGS) entry which is preliminary data.</text>
</comment>
<dbReference type="PANTHER" id="PTHR31170:SF17">
    <property type="match status" value="1"/>
</dbReference>
<dbReference type="InterPro" id="IPR004158">
    <property type="entry name" value="DUF247_pln"/>
</dbReference>
<name>A0A978UVD8_ZIZJJ</name>
<gene>
    <name evidence="2" type="ORF">FEM48_Zijuj09G0213800</name>
</gene>
<dbReference type="EMBL" id="JAEACU010000009">
    <property type="protein sequence ID" value="KAH7518838.1"/>
    <property type="molecule type" value="Genomic_DNA"/>
</dbReference>
<evidence type="ECO:0000313" key="2">
    <source>
        <dbReference type="EMBL" id="KAH7518838.1"/>
    </source>
</evidence>
<organism evidence="2 3">
    <name type="scientific">Ziziphus jujuba var. spinosa</name>
    <dbReference type="NCBI Taxonomy" id="714518"/>
    <lineage>
        <taxon>Eukaryota</taxon>
        <taxon>Viridiplantae</taxon>
        <taxon>Streptophyta</taxon>
        <taxon>Embryophyta</taxon>
        <taxon>Tracheophyta</taxon>
        <taxon>Spermatophyta</taxon>
        <taxon>Magnoliopsida</taxon>
        <taxon>eudicotyledons</taxon>
        <taxon>Gunneridae</taxon>
        <taxon>Pentapetalae</taxon>
        <taxon>rosids</taxon>
        <taxon>fabids</taxon>
        <taxon>Rosales</taxon>
        <taxon>Rhamnaceae</taxon>
        <taxon>Paliureae</taxon>
        <taxon>Ziziphus</taxon>
    </lineage>
</organism>
<feature type="compositionally biased region" description="Polar residues" evidence="1">
    <location>
        <begin position="1"/>
        <end position="18"/>
    </location>
</feature>
<evidence type="ECO:0000313" key="3">
    <source>
        <dbReference type="Proteomes" id="UP000813462"/>
    </source>
</evidence>
<dbReference type="PANTHER" id="PTHR31170">
    <property type="entry name" value="BNAC04G53230D PROTEIN"/>
    <property type="match status" value="1"/>
</dbReference>
<protein>
    <submittedName>
        <fullName evidence="2">Uncharacterized protein</fullName>
    </submittedName>
</protein>
<dbReference type="Pfam" id="PF03140">
    <property type="entry name" value="DUF247"/>
    <property type="match status" value="1"/>
</dbReference>
<dbReference type="Proteomes" id="UP000813462">
    <property type="component" value="Unassembled WGS sequence"/>
</dbReference>
<reference evidence="2" key="1">
    <citation type="journal article" date="2021" name="Front. Plant Sci.">
        <title>Chromosome-Scale Genome Assembly for Chinese Sour Jujube and Insights Into Its Genome Evolution and Domestication Signature.</title>
        <authorList>
            <person name="Shen L.-Y."/>
            <person name="Luo H."/>
            <person name="Wang X.-L."/>
            <person name="Wang X.-M."/>
            <person name="Qiu X.-J."/>
            <person name="Liu H."/>
            <person name="Zhou S.-S."/>
            <person name="Jia K.-H."/>
            <person name="Nie S."/>
            <person name="Bao Y.-T."/>
            <person name="Zhang R.-G."/>
            <person name="Yun Q.-Z."/>
            <person name="Chai Y.-H."/>
            <person name="Lu J.-Y."/>
            <person name="Li Y."/>
            <person name="Zhao S.-W."/>
            <person name="Mao J.-F."/>
            <person name="Jia S.-G."/>
            <person name="Mao Y.-M."/>
        </authorList>
    </citation>
    <scope>NUCLEOTIDE SEQUENCE</scope>
    <source>
        <strain evidence="2">AT0</strain>
        <tissue evidence="2">Leaf</tissue>
    </source>
</reference>
<feature type="region of interest" description="Disordered" evidence="1">
    <location>
        <begin position="1"/>
        <end position="21"/>
    </location>
</feature>
<dbReference type="AlphaFoldDB" id="A0A978UVD8"/>
<proteinExistence type="predicted"/>